<comment type="caution">
    <text evidence="1">The sequence shown here is derived from an EMBL/GenBank/DDBJ whole genome shotgun (WGS) entry which is preliminary data.</text>
</comment>
<reference evidence="1" key="1">
    <citation type="submission" date="2022-08" db="EMBL/GenBank/DDBJ databases">
        <title>A Global Phylogenomic Analysis of the Shiitake Genus Lentinula.</title>
        <authorList>
            <consortium name="DOE Joint Genome Institute"/>
            <person name="Sierra-Patev S."/>
            <person name="Min B."/>
            <person name="Naranjo-Ortiz M."/>
            <person name="Looney B."/>
            <person name="Konkel Z."/>
            <person name="Slot J.C."/>
            <person name="Sakamoto Y."/>
            <person name="Steenwyk J.L."/>
            <person name="Rokas A."/>
            <person name="Carro J."/>
            <person name="Camarero S."/>
            <person name="Ferreira P."/>
            <person name="Molpeceres G."/>
            <person name="Ruiz-Duenas F.J."/>
            <person name="Serrano A."/>
            <person name="Henrissat B."/>
            <person name="Drula E."/>
            <person name="Hughes K.W."/>
            <person name="Mata J.L."/>
            <person name="Ishikawa N.K."/>
            <person name="Vargas-Isla R."/>
            <person name="Ushijima S."/>
            <person name="Smith C.A."/>
            <person name="Ahrendt S."/>
            <person name="Andreopoulos W."/>
            <person name="He G."/>
            <person name="Labutti K."/>
            <person name="Lipzen A."/>
            <person name="Ng V."/>
            <person name="Riley R."/>
            <person name="Sandor L."/>
            <person name="Barry K."/>
            <person name="Martinez A.T."/>
            <person name="Xiao Y."/>
            <person name="Gibbons J.G."/>
            <person name="Terashima K."/>
            <person name="Grigoriev I.V."/>
            <person name="Hibbett D.S."/>
        </authorList>
    </citation>
    <scope>NUCLEOTIDE SEQUENCE</scope>
    <source>
        <strain evidence="1">JLM2183</strain>
    </source>
</reference>
<proteinExistence type="predicted"/>
<organism evidence="1 2">
    <name type="scientific">Lentinula aciculospora</name>
    <dbReference type="NCBI Taxonomy" id="153920"/>
    <lineage>
        <taxon>Eukaryota</taxon>
        <taxon>Fungi</taxon>
        <taxon>Dikarya</taxon>
        <taxon>Basidiomycota</taxon>
        <taxon>Agaricomycotina</taxon>
        <taxon>Agaricomycetes</taxon>
        <taxon>Agaricomycetidae</taxon>
        <taxon>Agaricales</taxon>
        <taxon>Marasmiineae</taxon>
        <taxon>Omphalotaceae</taxon>
        <taxon>Lentinula</taxon>
    </lineage>
</organism>
<dbReference type="OrthoDB" id="2870744at2759"/>
<sequence>MTYSPTAMACLLSLPKLHTYQGRLQQLKIGGEMTQIRNITLTDWFSPSANFGDILGDLHHLELLAVCVNFIDNVYSQLRFYGTLLNLRSLIITRVHTMNGRSLTKSALHIAAQNPNLREFTIRDVPVWDHLDQLSGIFRTKQLGRYTVGQHHCDGQRVLNVQEVE</sequence>
<gene>
    <name evidence="1" type="ORF">J3R30DRAFT_3403591</name>
</gene>
<protein>
    <submittedName>
        <fullName evidence="1">Uncharacterized protein</fullName>
    </submittedName>
</protein>
<dbReference type="Proteomes" id="UP001150266">
    <property type="component" value="Unassembled WGS sequence"/>
</dbReference>
<evidence type="ECO:0000313" key="2">
    <source>
        <dbReference type="Proteomes" id="UP001150266"/>
    </source>
</evidence>
<keyword evidence="2" id="KW-1185">Reference proteome</keyword>
<name>A0A9W9AD37_9AGAR</name>
<accession>A0A9W9AD37</accession>
<evidence type="ECO:0000313" key="1">
    <source>
        <dbReference type="EMBL" id="KAJ4480013.1"/>
    </source>
</evidence>
<dbReference type="EMBL" id="JAOTPV010000007">
    <property type="protein sequence ID" value="KAJ4480013.1"/>
    <property type="molecule type" value="Genomic_DNA"/>
</dbReference>
<dbReference type="AlphaFoldDB" id="A0A9W9AD37"/>